<dbReference type="Proteomes" id="UP000184048">
    <property type="component" value="Unassembled WGS sequence"/>
</dbReference>
<dbReference type="RefSeq" id="WP_072834580.1">
    <property type="nucleotide sequence ID" value="NZ_FQUU01000004.1"/>
</dbReference>
<feature type="transmembrane region" description="Helical" evidence="1">
    <location>
        <begin position="7"/>
        <end position="26"/>
    </location>
</feature>
<dbReference type="EMBL" id="FQUU01000004">
    <property type="protein sequence ID" value="SHE89486.1"/>
    <property type="molecule type" value="Genomic_DNA"/>
</dbReference>
<proteinExistence type="predicted"/>
<dbReference type="Gene3D" id="2.30.29.30">
    <property type="entry name" value="Pleckstrin-homology domain (PH domain)/Phosphotyrosine-binding domain (PTB)"/>
    <property type="match status" value="1"/>
</dbReference>
<feature type="transmembrane region" description="Helical" evidence="1">
    <location>
        <begin position="38"/>
        <end position="63"/>
    </location>
</feature>
<dbReference type="AlphaFoldDB" id="A0A1M4X7M5"/>
<dbReference type="OrthoDB" id="837929at2"/>
<organism evidence="3 4">
    <name type="scientific">Flavisolibacter ginsengisoli DSM 18119</name>
    <dbReference type="NCBI Taxonomy" id="1121884"/>
    <lineage>
        <taxon>Bacteria</taxon>
        <taxon>Pseudomonadati</taxon>
        <taxon>Bacteroidota</taxon>
        <taxon>Chitinophagia</taxon>
        <taxon>Chitinophagales</taxon>
        <taxon>Chitinophagaceae</taxon>
        <taxon>Flavisolibacter</taxon>
    </lineage>
</organism>
<evidence type="ECO:0000313" key="4">
    <source>
        <dbReference type="Proteomes" id="UP000184048"/>
    </source>
</evidence>
<name>A0A1M4X7M5_9BACT</name>
<reference evidence="3 4" key="1">
    <citation type="submission" date="2016-11" db="EMBL/GenBank/DDBJ databases">
        <authorList>
            <person name="Jaros S."/>
            <person name="Januszkiewicz K."/>
            <person name="Wedrychowicz H."/>
        </authorList>
    </citation>
    <scope>NUCLEOTIDE SEQUENCE [LARGE SCALE GENOMIC DNA]</scope>
    <source>
        <strain evidence="3 4">DSM 18119</strain>
    </source>
</reference>
<keyword evidence="1" id="KW-1133">Transmembrane helix</keyword>
<evidence type="ECO:0000313" key="3">
    <source>
        <dbReference type="EMBL" id="SHE89486.1"/>
    </source>
</evidence>
<keyword evidence="1" id="KW-0472">Membrane</keyword>
<accession>A0A1M4X7M5</accession>
<dbReference type="Pfam" id="PF02893">
    <property type="entry name" value="GRAM"/>
    <property type="match status" value="1"/>
</dbReference>
<dbReference type="InterPro" id="IPR004182">
    <property type="entry name" value="GRAM"/>
</dbReference>
<gene>
    <name evidence="3" type="ORF">SAMN02745131_01370</name>
</gene>
<evidence type="ECO:0000259" key="2">
    <source>
        <dbReference type="Pfam" id="PF02893"/>
    </source>
</evidence>
<dbReference type="InterPro" id="IPR011993">
    <property type="entry name" value="PH-like_dom_sf"/>
</dbReference>
<sequence>MDQKNKVRSGLIFGIVTSLFFILQNLLTRDDLSTQNLIIIIASSLFGGALAGFLFGWLIGLFANSKFLKNGTNIDTASNETIVFSTGANHFQGVEGVGGKLYLTNKRLIFKSHNFNIQNHEFSINLSDVDEVHRYSTYGIINNGLSVTTSGNVIEKFAVQEPEEWMFQLKEKNSLQSVEQ</sequence>
<keyword evidence="1" id="KW-0812">Transmembrane</keyword>
<feature type="domain" description="GRAM" evidence="2">
    <location>
        <begin position="97"/>
        <end position="157"/>
    </location>
</feature>
<protein>
    <submittedName>
        <fullName evidence="3">GRAM domain-containing protein</fullName>
    </submittedName>
</protein>
<evidence type="ECO:0000256" key="1">
    <source>
        <dbReference type="SAM" id="Phobius"/>
    </source>
</evidence>
<keyword evidence="4" id="KW-1185">Reference proteome</keyword>